<name>A0A812TJA3_9DINO</name>
<keyword evidence="2" id="KW-1185">Reference proteome</keyword>
<proteinExistence type="predicted"/>
<comment type="caution">
    <text evidence="1">The sequence shown here is derived from an EMBL/GenBank/DDBJ whole genome shotgun (WGS) entry which is preliminary data.</text>
</comment>
<evidence type="ECO:0000313" key="2">
    <source>
        <dbReference type="Proteomes" id="UP000604046"/>
    </source>
</evidence>
<dbReference type="Proteomes" id="UP000604046">
    <property type="component" value="Unassembled WGS sequence"/>
</dbReference>
<dbReference type="AlphaFoldDB" id="A0A812TJA3"/>
<sequence>MMAHMADMGKFHMSFYPCGGDEWEEDEASHNFLKNLKPKLCNMQCTSLTERLQLALLDHPHGIDSPFLNPKEKSFLDAMSQAERRRMFSLTDEEQAFLDGGKEGEDITMPSLPSSSAGSFQFLPEVYAVRQSLETRSINIRRTALPGCCVLA</sequence>
<evidence type="ECO:0000313" key="1">
    <source>
        <dbReference type="EMBL" id="CAE7524672.1"/>
    </source>
</evidence>
<accession>A0A812TJA3</accession>
<reference evidence="1" key="1">
    <citation type="submission" date="2021-02" db="EMBL/GenBank/DDBJ databases">
        <authorList>
            <person name="Dougan E. K."/>
            <person name="Rhodes N."/>
            <person name="Thang M."/>
            <person name="Chan C."/>
        </authorList>
    </citation>
    <scope>NUCLEOTIDE SEQUENCE</scope>
</reference>
<dbReference type="EMBL" id="CAJNDS010002556">
    <property type="protein sequence ID" value="CAE7524672.1"/>
    <property type="molecule type" value="Genomic_DNA"/>
</dbReference>
<gene>
    <name evidence="1" type="ORF">SNAT2548_LOCUS29366</name>
</gene>
<protein>
    <submittedName>
        <fullName evidence="1">Uncharacterized protein</fullName>
    </submittedName>
</protein>
<organism evidence="1 2">
    <name type="scientific">Symbiodinium natans</name>
    <dbReference type="NCBI Taxonomy" id="878477"/>
    <lineage>
        <taxon>Eukaryota</taxon>
        <taxon>Sar</taxon>
        <taxon>Alveolata</taxon>
        <taxon>Dinophyceae</taxon>
        <taxon>Suessiales</taxon>
        <taxon>Symbiodiniaceae</taxon>
        <taxon>Symbiodinium</taxon>
    </lineage>
</organism>